<dbReference type="AlphaFoldDB" id="A0A5B7HYE2"/>
<sequence length="64" mass="7294">MPEAARRVGRSSVVMARAESLERSAMWWMWKRGQWSRKCSMVSGIVLHQGRRDQETDIGGASET</sequence>
<dbReference type="Proteomes" id="UP000324222">
    <property type="component" value="Unassembled WGS sequence"/>
</dbReference>
<keyword evidence="2" id="KW-1185">Reference proteome</keyword>
<reference evidence="1 2" key="1">
    <citation type="submission" date="2019-05" db="EMBL/GenBank/DDBJ databases">
        <title>Another draft genome of Portunus trituberculatus and its Hox gene families provides insights of decapod evolution.</title>
        <authorList>
            <person name="Jeong J.-H."/>
            <person name="Song I."/>
            <person name="Kim S."/>
            <person name="Choi T."/>
            <person name="Kim D."/>
            <person name="Ryu S."/>
            <person name="Kim W."/>
        </authorList>
    </citation>
    <scope>NUCLEOTIDE SEQUENCE [LARGE SCALE GENOMIC DNA]</scope>
    <source>
        <tissue evidence="1">Muscle</tissue>
    </source>
</reference>
<evidence type="ECO:0000313" key="1">
    <source>
        <dbReference type="EMBL" id="MPC73698.1"/>
    </source>
</evidence>
<comment type="caution">
    <text evidence="1">The sequence shown here is derived from an EMBL/GenBank/DDBJ whole genome shotgun (WGS) entry which is preliminary data.</text>
</comment>
<protein>
    <submittedName>
        <fullName evidence="1">Uncharacterized protein</fullName>
    </submittedName>
</protein>
<proteinExistence type="predicted"/>
<evidence type="ECO:0000313" key="2">
    <source>
        <dbReference type="Proteomes" id="UP000324222"/>
    </source>
</evidence>
<accession>A0A5B7HYE2</accession>
<dbReference type="EMBL" id="VSRR010037335">
    <property type="protein sequence ID" value="MPC73698.1"/>
    <property type="molecule type" value="Genomic_DNA"/>
</dbReference>
<name>A0A5B7HYE2_PORTR</name>
<organism evidence="1 2">
    <name type="scientific">Portunus trituberculatus</name>
    <name type="common">Swimming crab</name>
    <name type="synonym">Neptunus trituberculatus</name>
    <dbReference type="NCBI Taxonomy" id="210409"/>
    <lineage>
        <taxon>Eukaryota</taxon>
        <taxon>Metazoa</taxon>
        <taxon>Ecdysozoa</taxon>
        <taxon>Arthropoda</taxon>
        <taxon>Crustacea</taxon>
        <taxon>Multicrustacea</taxon>
        <taxon>Malacostraca</taxon>
        <taxon>Eumalacostraca</taxon>
        <taxon>Eucarida</taxon>
        <taxon>Decapoda</taxon>
        <taxon>Pleocyemata</taxon>
        <taxon>Brachyura</taxon>
        <taxon>Eubrachyura</taxon>
        <taxon>Portunoidea</taxon>
        <taxon>Portunidae</taxon>
        <taxon>Portuninae</taxon>
        <taxon>Portunus</taxon>
    </lineage>
</organism>
<gene>
    <name evidence="1" type="ORF">E2C01_068034</name>
</gene>